<feature type="disulfide bond" evidence="11">
    <location>
        <begin position="275"/>
        <end position="284"/>
    </location>
</feature>
<dbReference type="InterPro" id="IPR027309">
    <property type="entry name" value="P2X_extracellular_dom_sf"/>
</dbReference>
<evidence type="ECO:0000313" key="14">
    <source>
        <dbReference type="Proteomes" id="UP000827092"/>
    </source>
</evidence>
<feature type="binding site" evidence="10">
    <location>
        <position position="203"/>
    </location>
    <ligand>
        <name>ATP</name>
        <dbReference type="ChEBI" id="CHEBI:30616"/>
        <note>ligand shared between two neighboring subunits of the homotrimer</note>
    </ligand>
</feature>
<evidence type="ECO:0000256" key="5">
    <source>
        <dbReference type="ARBA" id="ARBA00022989"/>
    </source>
</evidence>
<dbReference type="Pfam" id="PF00864">
    <property type="entry name" value="P2X_receptor"/>
    <property type="match status" value="1"/>
</dbReference>
<evidence type="ECO:0000256" key="3">
    <source>
        <dbReference type="ARBA" id="ARBA00022448"/>
    </source>
</evidence>
<feature type="disulfide bond" evidence="11">
    <location>
        <begin position="234"/>
        <end position="244"/>
    </location>
</feature>
<evidence type="ECO:0000256" key="6">
    <source>
        <dbReference type="ARBA" id="ARBA00023065"/>
    </source>
</evidence>
<dbReference type="GO" id="GO:0004931">
    <property type="term" value="F:extracellularly ATP-gated monoatomic cation channel activity"/>
    <property type="evidence" value="ECO:0007669"/>
    <property type="project" value="InterPro"/>
</dbReference>
<evidence type="ECO:0000256" key="8">
    <source>
        <dbReference type="ARBA" id="ARBA00023286"/>
    </source>
</evidence>
<dbReference type="GO" id="GO:0005886">
    <property type="term" value="C:plasma membrane"/>
    <property type="evidence" value="ECO:0007669"/>
    <property type="project" value="InterPro"/>
</dbReference>
<dbReference type="Gene3D" id="2.60.490.10">
    <property type="entry name" value="atp-gated p2x4 ion channel domain"/>
    <property type="match status" value="1"/>
</dbReference>
<keyword evidence="9" id="KW-0407">Ion channel</keyword>
<feature type="disulfide bond" evidence="11">
    <location>
        <begin position="128"/>
        <end position="180"/>
    </location>
</feature>
<keyword evidence="7 12" id="KW-0472">Membrane</keyword>
<evidence type="ECO:0000256" key="1">
    <source>
        <dbReference type="ARBA" id="ARBA00004308"/>
    </source>
</evidence>
<keyword evidence="14" id="KW-1185">Reference proteome</keyword>
<evidence type="ECO:0000313" key="13">
    <source>
        <dbReference type="EMBL" id="KAG8201731.1"/>
    </source>
</evidence>
<keyword evidence="11" id="KW-1015">Disulfide bond</keyword>
<dbReference type="GO" id="GO:0005524">
    <property type="term" value="F:ATP binding"/>
    <property type="evidence" value="ECO:0007669"/>
    <property type="project" value="UniProtKB-KW"/>
</dbReference>
<reference evidence="13 14" key="1">
    <citation type="journal article" date="2022" name="Nat. Ecol. Evol.">
        <title>A masculinizing supergene underlies an exaggerated male reproductive morph in a spider.</title>
        <authorList>
            <person name="Hendrickx F."/>
            <person name="De Corte Z."/>
            <person name="Sonet G."/>
            <person name="Van Belleghem S.M."/>
            <person name="Kostlbacher S."/>
            <person name="Vangestel C."/>
        </authorList>
    </citation>
    <scope>NUCLEOTIDE SEQUENCE [LARGE SCALE GENOMIC DNA]</scope>
    <source>
        <strain evidence="13">W744_W776</strain>
    </source>
</reference>
<dbReference type="GO" id="GO:0001614">
    <property type="term" value="F:purinergic nucleotide receptor activity"/>
    <property type="evidence" value="ECO:0007669"/>
    <property type="project" value="InterPro"/>
</dbReference>
<evidence type="ECO:0000256" key="7">
    <source>
        <dbReference type="ARBA" id="ARBA00023136"/>
    </source>
</evidence>
<feature type="disulfide bond" evidence="11">
    <location>
        <begin position="139"/>
        <end position="162"/>
    </location>
</feature>
<comment type="subcellular location">
    <subcellularLocation>
        <location evidence="1">Endomembrane system</location>
    </subcellularLocation>
</comment>
<dbReference type="GO" id="GO:0033198">
    <property type="term" value="P:response to ATP"/>
    <property type="evidence" value="ECO:0007669"/>
    <property type="project" value="InterPro"/>
</dbReference>
<sequence>MASSKFKVFFFSLFEYYTPKIVLIKNKKIGFLNRFIQLAIISYIIGFVIIYNKGYQDFSPLESSVTTKVKGVVYSNFSDSDFNDLVPNTEVYRRIWDTVDYVVPSSENNAFFVTTNIVITANQSQGNCPEDLTVPGAICHSDDDCQHGSQLVTGNGVLSGECVPSDVNKTVNVCQIYGWCPVERDINPLKGKKALLTPTKKFTVLVKNFVDFPKFHIRRRNIPSFKDDNYLKHCTYHPVNDPLCPIFVLGDMVPGDYDEISVKGATIAIIINWECNFDFKASNCYPTYSFRRLDENSQISPGLNFRYAHYYGDSERTLYKAYGLKFIVNAQGRGGKFSIVPLMLNIGSGLGLLAVATIFCDVVVLYIMKKREFYKSAKYQSVAEATANNPVQSAKKTDVASVIRSETTYLKSSLS</sequence>
<proteinExistence type="inferred from homology"/>
<dbReference type="GO" id="GO:0012505">
    <property type="term" value="C:endomembrane system"/>
    <property type="evidence" value="ECO:0007669"/>
    <property type="project" value="UniProtKB-SubCell"/>
</dbReference>
<evidence type="ECO:0000256" key="12">
    <source>
        <dbReference type="SAM" id="Phobius"/>
    </source>
</evidence>
<protein>
    <recommendedName>
        <fullName evidence="15">Purinergic receptor</fullName>
    </recommendedName>
</protein>
<dbReference type="Gene3D" id="1.10.287.940">
    <property type="entry name" value="atp-gated p2x4 ion channel"/>
    <property type="match status" value="1"/>
</dbReference>
<keyword evidence="5 12" id="KW-1133">Transmembrane helix</keyword>
<keyword evidence="3" id="KW-0813">Transport</keyword>
<keyword evidence="8" id="KW-1071">Ligand-gated ion channel</keyword>
<keyword evidence="10" id="KW-0067">ATP-binding</keyword>
<comment type="caution">
    <text evidence="13">The sequence shown here is derived from an EMBL/GenBank/DDBJ whole genome shotgun (WGS) entry which is preliminary data.</text>
</comment>
<dbReference type="AlphaFoldDB" id="A0AAV6W3K0"/>
<comment type="similarity">
    <text evidence="2">Belongs to the P2X receptor family.</text>
</comment>
<accession>A0AAV6W3K0</accession>
<dbReference type="EMBL" id="JAFNEN010000003">
    <property type="protein sequence ID" value="KAG8201731.1"/>
    <property type="molecule type" value="Genomic_DNA"/>
</dbReference>
<dbReference type="InterPro" id="IPR001429">
    <property type="entry name" value="P2X_purnocptor"/>
</dbReference>
<evidence type="ECO:0000256" key="9">
    <source>
        <dbReference type="ARBA" id="ARBA00023303"/>
    </source>
</evidence>
<dbReference type="InterPro" id="IPR059116">
    <property type="entry name" value="P2X_receptor"/>
</dbReference>
<evidence type="ECO:0000256" key="10">
    <source>
        <dbReference type="PIRSR" id="PIRSR005713-1"/>
    </source>
</evidence>
<evidence type="ECO:0000256" key="2">
    <source>
        <dbReference type="ARBA" id="ARBA00009848"/>
    </source>
</evidence>
<feature type="transmembrane region" description="Helical" evidence="12">
    <location>
        <begin position="346"/>
        <end position="368"/>
    </location>
</feature>
<dbReference type="PRINTS" id="PR01307">
    <property type="entry name" value="P2XRECEPTOR"/>
</dbReference>
<dbReference type="GO" id="GO:0070588">
    <property type="term" value="P:calcium ion transmembrane transport"/>
    <property type="evidence" value="ECO:0007669"/>
    <property type="project" value="TreeGrafter"/>
</dbReference>
<dbReference type="NCBIfam" id="TIGR00863">
    <property type="entry name" value="P2X"/>
    <property type="match status" value="1"/>
</dbReference>
<feature type="transmembrane region" description="Helical" evidence="12">
    <location>
        <begin position="31"/>
        <end position="51"/>
    </location>
</feature>
<keyword evidence="6" id="KW-0406">Ion transport</keyword>
<dbReference type="Proteomes" id="UP000827092">
    <property type="component" value="Unassembled WGS sequence"/>
</dbReference>
<evidence type="ECO:0008006" key="15">
    <source>
        <dbReference type="Google" id="ProtNLM"/>
    </source>
</evidence>
<organism evidence="13 14">
    <name type="scientific">Oedothorax gibbosus</name>
    <dbReference type="NCBI Taxonomy" id="931172"/>
    <lineage>
        <taxon>Eukaryota</taxon>
        <taxon>Metazoa</taxon>
        <taxon>Ecdysozoa</taxon>
        <taxon>Arthropoda</taxon>
        <taxon>Chelicerata</taxon>
        <taxon>Arachnida</taxon>
        <taxon>Araneae</taxon>
        <taxon>Araneomorphae</taxon>
        <taxon>Entelegynae</taxon>
        <taxon>Araneoidea</taxon>
        <taxon>Linyphiidae</taxon>
        <taxon>Erigoninae</taxon>
        <taxon>Oedothorax</taxon>
    </lineage>
</organism>
<dbReference type="GO" id="GO:0098794">
    <property type="term" value="C:postsynapse"/>
    <property type="evidence" value="ECO:0007669"/>
    <property type="project" value="GOC"/>
</dbReference>
<gene>
    <name evidence="13" type="ORF">JTE90_012791</name>
</gene>
<keyword evidence="10" id="KW-0547">Nucleotide-binding</keyword>
<feature type="disulfide bond" evidence="11">
    <location>
        <begin position="145"/>
        <end position="174"/>
    </location>
</feature>
<feature type="binding site" evidence="10">
    <location>
        <position position="320"/>
    </location>
    <ligand>
        <name>ATP</name>
        <dbReference type="ChEBI" id="CHEBI:30616"/>
        <note>ligand shared between two neighboring subunits of the homotrimer</note>
    </ligand>
</feature>
<feature type="binding site" evidence="10">
    <location>
        <begin position="68"/>
        <end position="70"/>
    </location>
    <ligand>
        <name>ATP</name>
        <dbReference type="ChEBI" id="CHEBI:30616"/>
        <note>ligand shared between two neighboring subunits of the homotrimer</note>
    </ligand>
</feature>
<keyword evidence="4 12" id="KW-0812">Transmembrane</keyword>
<evidence type="ECO:0000256" key="4">
    <source>
        <dbReference type="ARBA" id="ARBA00022692"/>
    </source>
</evidence>
<dbReference type="PANTHER" id="PTHR10125:SF31">
    <property type="entry name" value="P2X RECEPTOR E"/>
    <property type="match status" value="1"/>
</dbReference>
<feature type="binding site" evidence="10">
    <location>
        <begin position="304"/>
        <end position="306"/>
    </location>
    <ligand>
        <name>ATP</name>
        <dbReference type="ChEBI" id="CHEBI:30616"/>
        <note>ligand shared between two neighboring subunits of the homotrimer</note>
    </ligand>
</feature>
<dbReference type="PANTHER" id="PTHR10125">
    <property type="entry name" value="P2X PURINOCEPTOR"/>
    <property type="match status" value="1"/>
</dbReference>
<evidence type="ECO:0000256" key="11">
    <source>
        <dbReference type="PIRSR" id="PIRSR005713-2"/>
    </source>
</evidence>
<name>A0AAV6W3K0_9ARAC</name>
<dbReference type="PIRSF" id="PIRSF005713">
    <property type="entry name" value="P2X_purinoceptor"/>
    <property type="match status" value="1"/>
</dbReference>